<organism evidence="1 2">
    <name type="scientific">Cruoricaptor ignavus</name>
    <dbReference type="NCBI Taxonomy" id="1118202"/>
    <lineage>
        <taxon>Bacteria</taxon>
        <taxon>Pseudomonadati</taxon>
        <taxon>Bacteroidota</taxon>
        <taxon>Flavobacteriia</taxon>
        <taxon>Flavobacteriales</taxon>
        <taxon>Weeksellaceae</taxon>
        <taxon>Cruoricaptor</taxon>
    </lineage>
</organism>
<accession>A0A1M6EX23</accession>
<keyword evidence="2" id="KW-1185">Reference proteome</keyword>
<gene>
    <name evidence="1" type="ORF">SAMN05443429_10619</name>
</gene>
<dbReference type="EMBL" id="FQYI01000006">
    <property type="protein sequence ID" value="SHI89921.1"/>
    <property type="molecule type" value="Genomic_DNA"/>
</dbReference>
<evidence type="ECO:0000313" key="1">
    <source>
        <dbReference type="EMBL" id="SHI89921.1"/>
    </source>
</evidence>
<dbReference type="Pfam" id="PF12964">
    <property type="entry name" value="DUF3853"/>
    <property type="match status" value="1"/>
</dbReference>
<reference evidence="1 2" key="1">
    <citation type="submission" date="2016-11" db="EMBL/GenBank/DDBJ databases">
        <authorList>
            <person name="Jaros S."/>
            <person name="Januszkiewicz K."/>
            <person name="Wedrychowicz H."/>
        </authorList>
    </citation>
    <scope>NUCLEOTIDE SEQUENCE [LARGE SCALE GENOMIC DNA]</scope>
    <source>
        <strain evidence="1 2">DSM 25479</strain>
    </source>
</reference>
<dbReference type="Proteomes" id="UP000184335">
    <property type="component" value="Unassembled WGS sequence"/>
</dbReference>
<dbReference type="AlphaFoldDB" id="A0A1M6EX23"/>
<evidence type="ECO:0000313" key="2">
    <source>
        <dbReference type="Proteomes" id="UP000184335"/>
    </source>
</evidence>
<proteinExistence type="predicted"/>
<dbReference type="RefSeq" id="WP_073179587.1">
    <property type="nucleotide sequence ID" value="NZ_FQYI01000006.1"/>
</dbReference>
<dbReference type="InterPro" id="IPR024363">
    <property type="entry name" value="DUF3853"/>
</dbReference>
<dbReference type="STRING" id="1118202.SAMN05443429_10619"/>
<evidence type="ECO:0008006" key="3">
    <source>
        <dbReference type="Google" id="ProtNLM"/>
    </source>
</evidence>
<dbReference type="OrthoDB" id="1151565at2"/>
<sequence>MKNIDPKTPIWKLTVEEFIDVSNQIQRESKYTFGLQGLADLLGCSVSTASKIKSSGILKGAIFQRKHLIVTNKEKALKLFDEAS</sequence>
<name>A0A1M6EX23_9FLAO</name>
<protein>
    <recommendedName>
        <fullName evidence="3">DUF3853 family protein</fullName>
    </recommendedName>
</protein>